<sequence>MATIRQRNDRWQAIVKRSGYPTQSKTFTLKKDAEKWARLQERLIDAGEWIDTTVRDRRTTLGELLDRYAKEVSSGKRGSRAEAYRIETLKKLGLAKHAIATITPQMIASWRDSRVSEVSSGTALRELQLLGHVFTMANREWGVPISKNPVSLIRKPPAGKPRDRVLTTSERTALVSSCNECRNPWIKPVVVFALETAARRGEILALRWNDVDLSHRTAMLHVTKTGQPRRIPLSPQCVGMLNTLPRSVDGNVFPVSVEALKQAYERAVTRAGITDFTFHDLRHDALTRLAKQGLSVLELRAISGHTTANMLQRYVSIDAGELAMKLG</sequence>
<dbReference type="EMBL" id="FCOF02000001">
    <property type="protein sequence ID" value="SAK40116.1"/>
    <property type="molecule type" value="Genomic_DNA"/>
</dbReference>
<evidence type="ECO:0000313" key="6">
    <source>
        <dbReference type="Proteomes" id="UP000054870"/>
    </source>
</evidence>
<keyword evidence="1" id="KW-0229">DNA integration</keyword>
<dbReference type="PANTHER" id="PTHR30349:SF94">
    <property type="entry name" value="INTEGRASE_RECOMBINASE HI_1414-RELATED"/>
    <property type="match status" value="1"/>
</dbReference>
<accession>A0A157Z3I9</accession>
<keyword evidence="3" id="KW-0233">DNA recombination</keyword>
<evidence type="ECO:0000256" key="1">
    <source>
        <dbReference type="ARBA" id="ARBA00022908"/>
    </source>
</evidence>
<reference evidence="5" key="1">
    <citation type="submission" date="2016-01" db="EMBL/GenBank/DDBJ databases">
        <authorList>
            <person name="Peeters C."/>
        </authorList>
    </citation>
    <scope>NUCLEOTIDE SEQUENCE [LARGE SCALE GENOMIC DNA]</scope>
    <source>
        <strain evidence="5">LMG 29318</strain>
    </source>
</reference>
<keyword evidence="6" id="KW-1185">Reference proteome</keyword>
<name>A0A157Z3I9_9BURK</name>
<dbReference type="InterPro" id="IPR050090">
    <property type="entry name" value="Tyrosine_recombinase_XerCD"/>
</dbReference>
<organism evidence="5 6">
    <name type="scientific">Caballeronia catudaia</name>
    <dbReference type="NCBI Taxonomy" id="1777136"/>
    <lineage>
        <taxon>Bacteria</taxon>
        <taxon>Pseudomonadati</taxon>
        <taxon>Pseudomonadota</taxon>
        <taxon>Betaproteobacteria</taxon>
        <taxon>Burkholderiales</taxon>
        <taxon>Burkholderiaceae</taxon>
        <taxon>Caballeronia</taxon>
    </lineage>
</organism>
<dbReference type="GO" id="GO:0003677">
    <property type="term" value="F:DNA binding"/>
    <property type="evidence" value="ECO:0007669"/>
    <property type="project" value="UniProtKB-KW"/>
</dbReference>
<proteinExistence type="predicted"/>
<evidence type="ECO:0000256" key="3">
    <source>
        <dbReference type="ARBA" id="ARBA00023172"/>
    </source>
</evidence>
<dbReference type="RefSeq" id="WP_159462760.1">
    <property type="nucleotide sequence ID" value="NZ_FCOF02000001.1"/>
</dbReference>
<dbReference type="Pfam" id="PF00589">
    <property type="entry name" value="Phage_integrase"/>
    <property type="match status" value="1"/>
</dbReference>
<dbReference type="GO" id="GO:0015074">
    <property type="term" value="P:DNA integration"/>
    <property type="evidence" value="ECO:0007669"/>
    <property type="project" value="UniProtKB-KW"/>
</dbReference>
<dbReference type="PANTHER" id="PTHR30349">
    <property type="entry name" value="PHAGE INTEGRASE-RELATED"/>
    <property type="match status" value="1"/>
</dbReference>
<dbReference type="CDD" id="cd00796">
    <property type="entry name" value="INT_Rci_Hp1_C"/>
    <property type="match status" value="1"/>
</dbReference>
<dbReference type="OrthoDB" id="662444at2"/>
<protein>
    <submittedName>
        <fullName evidence="5">Phage integrase family site specific recombinase</fullName>
    </submittedName>
</protein>
<dbReference type="Gene3D" id="1.10.150.130">
    <property type="match status" value="1"/>
</dbReference>
<dbReference type="InterPro" id="IPR013762">
    <property type="entry name" value="Integrase-like_cat_sf"/>
</dbReference>
<keyword evidence="2" id="KW-0238">DNA-binding</keyword>
<dbReference type="InterPro" id="IPR010998">
    <property type="entry name" value="Integrase_recombinase_N"/>
</dbReference>
<dbReference type="InterPro" id="IPR002104">
    <property type="entry name" value="Integrase_catalytic"/>
</dbReference>
<dbReference type="Proteomes" id="UP000054870">
    <property type="component" value="Unassembled WGS sequence"/>
</dbReference>
<dbReference type="PROSITE" id="PS51898">
    <property type="entry name" value="TYR_RECOMBINASE"/>
    <property type="match status" value="1"/>
</dbReference>
<dbReference type="InterPro" id="IPR011010">
    <property type="entry name" value="DNA_brk_join_enz"/>
</dbReference>
<gene>
    <name evidence="5" type="ORF">AWB75_00160</name>
</gene>
<evidence type="ECO:0000259" key="4">
    <source>
        <dbReference type="PROSITE" id="PS51898"/>
    </source>
</evidence>
<dbReference type="AlphaFoldDB" id="A0A157Z3I9"/>
<dbReference type="GO" id="GO:0006310">
    <property type="term" value="P:DNA recombination"/>
    <property type="evidence" value="ECO:0007669"/>
    <property type="project" value="UniProtKB-KW"/>
</dbReference>
<dbReference type="Gene3D" id="1.10.443.10">
    <property type="entry name" value="Intergrase catalytic core"/>
    <property type="match status" value="1"/>
</dbReference>
<evidence type="ECO:0000256" key="2">
    <source>
        <dbReference type="ARBA" id="ARBA00023125"/>
    </source>
</evidence>
<feature type="domain" description="Tyr recombinase" evidence="4">
    <location>
        <begin position="161"/>
        <end position="327"/>
    </location>
</feature>
<dbReference type="SUPFAM" id="SSF56349">
    <property type="entry name" value="DNA breaking-rejoining enzymes"/>
    <property type="match status" value="1"/>
</dbReference>
<evidence type="ECO:0000313" key="5">
    <source>
        <dbReference type="EMBL" id="SAK40116.1"/>
    </source>
</evidence>
<comment type="caution">
    <text evidence="5">The sequence shown here is derived from an EMBL/GenBank/DDBJ whole genome shotgun (WGS) entry which is preliminary data.</text>
</comment>